<comment type="caution">
    <text evidence="1">The sequence shown here is derived from an EMBL/GenBank/DDBJ whole genome shotgun (WGS) entry which is preliminary data.</text>
</comment>
<gene>
    <name evidence="1" type="ORF">O181_042345</name>
</gene>
<dbReference type="Proteomes" id="UP000765509">
    <property type="component" value="Unassembled WGS sequence"/>
</dbReference>
<proteinExistence type="predicted"/>
<sequence length="177" mass="20857">MQEALKKMKELKKSLKEQQKPSKKEIFKEKYDIKQFVDKLSELTSLSTPHKRDSIYFQESNKKLNPKVNNTPASSSHFPYIPAQQGPRPQYKCTYCLKDGHTVSRCNDLTEDIEKHIVHKTGISFYFPNFQRVPIEGEKIPRDLLRQFAAEKEVLTKNFLKEKDKQVPKTKEQKREE</sequence>
<evidence type="ECO:0000313" key="2">
    <source>
        <dbReference type="Proteomes" id="UP000765509"/>
    </source>
</evidence>
<reference evidence="1" key="1">
    <citation type="submission" date="2021-03" db="EMBL/GenBank/DDBJ databases">
        <title>Draft genome sequence of rust myrtle Austropuccinia psidii MF-1, a brazilian biotype.</title>
        <authorList>
            <person name="Quecine M.C."/>
            <person name="Pachon D.M.R."/>
            <person name="Bonatelli M.L."/>
            <person name="Correr F.H."/>
            <person name="Franceschini L.M."/>
            <person name="Leite T.F."/>
            <person name="Margarido G.R.A."/>
            <person name="Almeida C.A."/>
            <person name="Ferrarezi J.A."/>
            <person name="Labate C.A."/>
        </authorList>
    </citation>
    <scope>NUCLEOTIDE SEQUENCE</scope>
    <source>
        <strain evidence="1">MF-1</strain>
    </source>
</reference>
<accession>A0A9Q3HI40</accession>
<dbReference type="AlphaFoldDB" id="A0A9Q3HI40"/>
<dbReference type="EMBL" id="AVOT02016932">
    <property type="protein sequence ID" value="MBW0502630.1"/>
    <property type="molecule type" value="Genomic_DNA"/>
</dbReference>
<keyword evidence="2" id="KW-1185">Reference proteome</keyword>
<organism evidence="1 2">
    <name type="scientific">Austropuccinia psidii MF-1</name>
    <dbReference type="NCBI Taxonomy" id="1389203"/>
    <lineage>
        <taxon>Eukaryota</taxon>
        <taxon>Fungi</taxon>
        <taxon>Dikarya</taxon>
        <taxon>Basidiomycota</taxon>
        <taxon>Pucciniomycotina</taxon>
        <taxon>Pucciniomycetes</taxon>
        <taxon>Pucciniales</taxon>
        <taxon>Sphaerophragmiaceae</taxon>
        <taxon>Austropuccinia</taxon>
    </lineage>
</organism>
<evidence type="ECO:0000313" key="1">
    <source>
        <dbReference type="EMBL" id="MBW0502630.1"/>
    </source>
</evidence>
<name>A0A9Q3HI40_9BASI</name>
<protein>
    <submittedName>
        <fullName evidence="1">Uncharacterized protein</fullName>
    </submittedName>
</protein>